<keyword evidence="3" id="KW-1185">Reference proteome</keyword>
<evidence type="ECO:0000313" key="3">
    <source>
        <dbReference type="Proteomes" id="UP000673447"/>
    </source>
</evidence>
<dbReference type="InterPro" id="IPR018706">
    <property type="entry name" value="DUF2214_membrane"/>
</dbReference>
<dbReference type="AlphaFoldDB" id="A0A940X5Q5"/>
<accession>A0A940X5Q5</accession>
<reference evidence="2" key="2">
    <citation type="submission" date="2021-03" db="EMBL/GenBank/DDBJ databases">
        <authorList>
            <person name="Cao W."/>
        </authorList>
    </citation>
    <scope>NUCLEOTIDE SEQUENCE</scope>
    <source>
        <strain evidence="2">110414</strain>
    </source>
</reference>
<dbReference type="EMBL" id="JAGKTC010000002">
    <property type="protein sequence ID" value="MBP3984880.1"/>
    <property type="molecule type" value="Genomic_DNA"/>
</dbReference>
<dbReference type="RefSeq" id="WP_210536727.1">
    <property type="nucleotide sequence ID" value="NZ_JAGKTC010000002.1"/>
</dbReference>
<protein>
    <submittedName>
        <fullName evidence="2">DUF2214 family protein</fullName>
    </submittedName>
</protein>
<feature type="transmembrane region" description="Helical" evidence="1">
    <location>
        <begin position="131"/>
        <end position="149"/>
    </location>
</feature>
<evidence type="ECO:0000313" key="2">
    <source>
        <dbReference type="EMBL" id="MBP3984880.1"/>
    </source>
</evidence>
<keyword evidence="1" id="KW-0472">Membrane</keyword>
<dbReference type="Proteomes" id="UP000673447">
    <property type="component" value="Unassembled WGS sequence"/>
</dbReference>
<sequence>MLKDFLLASFHHLLAFGLVAMLVTESVLLTRPLDTPAMKRLAGVDRGLGIVATLLLVVGMWRVYDGIKGPDFYLHNPWFHAKVGAFLLAALLSLWPTVRFLRWRRQLKADPSFVPSPAEAAGPRRIVRFELALVAVILVCAAAMARYGGLHL</sequence>
<feature type="transmembrane region" description="Helical" evidence="1">
    <location>
        <begin position="6"/>
        <end position="29"/>
    </location>
</feature>
<evidence type="ECO:0000256" key="1">
    <source>
        <dbReference type="SAM" id="Phobius"/>
    </source>
</evidence>
<gene>
    <name evidence="2" type="ORF">J5837_10695</name>
</gene>
<name>A0A940X5Q5_9GAMM</name>
<reference evidence="2" key="1">
    <citation type="journal article" date="2016" name="Int. J. Syst. Evol. Microbiol.">
        <title>Pseudoxanthomonas helianthi sp. nov., isolated from roots of Jerusalem artichoke (Helianthus tuberosus).</title>
        <authorList>
            <person name="Kittiwongwattana C."/>
            <person name="Thawai C."/>
        </authorList>
    </citation>
    <scope>NUCLEOTIDE SEQUENCE</scope>
    <source>
        <strain evidence="2">110414</strain>
    </source>
</reference>
<organism evidence="2 3">
    <name type="scientific">Pseudoxanthomonas helianthi</name>
    <dbReference type="NCBI Taxonomy" id="1453541"/>
    <lineage>
        <taxon>Bacteria</taxon>
        <taxon>Pseudomonadati</taxon>
        <taxon>Pseudomonadota</taxon>
        <taxon>Gammaproteobacteria</taxon>
        <taxon>Lysobacterales</taxon>
        <taxon>Lysobacteraceae</taxon>
        <taxon>Pseudoxanthomonas</taxon>
    </lineage>
</organism>
<dbReference type="Pfam" id="PF09980">
    <property type="entry name" value="DUF2214"/>
    <property type="match status" value="1"/>
</dbReference>
<feature type="transmembrane region" description="Helical" evidence="1">
    <location>
        <begin position="83"/>
        <end position="101"/>
    </location>
</feature>
<keyword evidence="1" id="KW-0812">Transmembrane</keyword>
<comment type="caution">
    <text evidence="2">The sequence shown here is derived from an EMBL/GenBank/DDBJ whole genome shotgun (WGS) entry which is preliminary data.</text>
</comment>
<feature type="transmembrane region" description="Helical" evidence="1">
    <location>
        <begin position="41"/>
        <end position="63"/>
    </location>
</feature>
<keyword evidence="1" id="KW-1133">Transmembrane helix</keyword>
<proteinExistence type="predicted"/>